<evidence type="ECO:0000313" key="2">
    <source>
        <dbReference type="Proteomes" id="UP000823674"/>
    </source>
</evidence>
<organism evidence="1 2">
    <name type="scientific">Brassica rapa subsp. trilocularis</name>
    <dbReference type="NCBI Taxonomy" id="1813537"/>
    <lineage>
        <taxon>Eukaryota</taxon>
        <taxon>Viridiplantae</taxon>
        <taxon>Streptophyta</taxon>
        <taxon>Embryophyta</taxon>
        <taxon>Tracheophyta</taxon>
        <taxon>Spermatophyta</taxon>
        <taxon>Magnoliopsida</taxon>
        <taxon>eudicotyledons</taxon>
        <taxon>Gunneridae</taxon>
        <taxon>Pentapetalae</taxon>
        <taxon>rosids</taxon>
        <taxon>malvids</taxon>
        <taxon>Brassicales</taxon>
        <taxon>Brassicaceae</taxon>
        <taxon>Brassiceae</taxon>
        <taxon>Brassica</taxon>
    </lineage>
</organism>
<reference evidence="1 2" key="1">
    <citation type="submission" date="2021-03" db="EMBL/GenBank/DDBJ databases">
        <authorList>
            <person name="King G.J."/>
            <person name="Bancroft I."/>
            <person name="Baten A."/>
            <person name="Bloomfield J."/>
            <person name="Borpatragohain P."/>
            <person name="He Z."/>
            <person name="Irish N."/>
            <person name="Irwin J."/>
            <person name="Liu K."/>
            <person name="Mauleon R.P."/>
            <person name="Moore J."/>
            <person name="Morris R."/>
            <person name="Ostergaard L."/>
            <person name="Wang B."/>
            <person name="Wells R."/>
        </authorList>
    </citation>
    <scope>NUCLEOTIDE SEQUENCE [LARGE SCALE GENOMIC DNA]</scope>
    <source>
        <strain evidence="1">R-o-18</strain>
        <tissue evidence="1">Leaf</tissue>
    </source>
</reference>
<comment type="caution">
    <text evidence="1">The sequence shown here is derived from an EMBL/GenBank/DDBJ whole genome shotgun (WGS) entry which is preliminary data.</text>
</comment>
<dbReference type="EMBL" id="JADBGQ010000001">
    <property type="protein sequence ID" value="KAG5414991.1"/>
    <property type="molecule type" value="Genomic_DNA"/>
</dbReference>
<name>A0ABQ7NVW0_BRACM</name>
<protein>
    <submittedName>
        <fullName evidence="1">Uncharacterized protein</fullName>
    </submittedName>
</protein>
<accession>A0ABQ7NVW0</accession>
<proteinExistence type="predicted"/>
<sequence length="100" mass="11860">MIPERTKKHRRKVYFLVIACLACSIHHTFCFYNELILGVYTQVTGYRLIQRRIIVTDEDMLSCQEKTIEEFWAFTYSYDAPKEYYATTPVAKKGQPSTRH</sequence>
<keyword evidence="2" id="KW-1185">Reference proteome</keyword>
<dbReference type="Proteomes" id="UP000823674">
    <property type="component" value="Chromosome A01"/>
</dbReference>
<evidence type="ECO:0000313" key="1">
    <source>
        <dbReference type="EMBL" id="KAG5414991.1"/>
    </source>
</evidence>
<gene>
    <name evidence="1" type="primary">A01p027740.1_BraROA</name>
    <name evidence="1" type="ORF">IGI04_002558</name>
</gene>